<keyword evidence="1" id="KW-0808">Transferase</keyword>
<keyword evidence="1" id="KW-0489">Methyltransferase</keyword>
<comment type="caution">
    <text evidence="1">The sequence shown here is derived from an EMBL/GenBank/DDBJ whole genome shotgun (WGS) entry which is preliminary data.</text>
</comment>
<reference evidence="1 2" key="1">
    <citation type="journal article" date="2020" name="Appl. Environ. Microbiol.">
        <title>Genomic Characteristics of a Novel Species of Ammonia-Oxidizing Archaea from the Jiulong River Estuary.</title>
        <authorList>
            <person name="Zou D."/>
            <person name="Wan R."/>
            <person name="Han L."/>
            <person name="Xu M.N."/>
            <person name="Liu Y."/>
            <person name="Liu H."/>
            <person name="Kao S.J."/>
            <person name="Li M."/>
        </authorList>
    </citation>
    <scope>NUCLEOTIDE SEQUENCE [LARGE SCALE GENOMIC DNA]</scope>
    <source>
        <strain evidence="1">W2bin3</strain>
    </source>
</reference>
<protein>
    <submittedName>
        <fullName evidence="1">Class I SAM-dependent methyltransferase</fullName>
    </submittedName>
</protein>
<evidence type="ECO:0000313" key="1">
    <source>
        <dbReference type="EMBL" id="MBA4454667.1"/>
    </source>
</evidence>
<dbReference type="EMBL" id="JACENC010000272">
    <property type="protein sequence ID" value="MBA4454667.1"/>
    <property type="molecule type" value="Genomic_DNA"/>
</dbReference>
<accession>A0AC60W4M7</accession>
<organism evidence="1 2">
    <name type="scientific">Candidatus Nitrosomaritimum aestuariumsis</name>
    <dbReference type="NCBI Taxonomy" id="3342354"/>
    <lineage>
        <taxon>Archaea</taxon>
        <taxon>Nitrososphaerota</taxon>
        <taxon>Nitrososphaeria</taxon>
        <taxon>Nitrosopumilales</taxon>
        <taxon>Nitrosopumilaceae</taxon>
        <taxon>Candidatus Nitrosomaritimum</taxon>
    </lineage>
</organism>
<name>A0AC60W4M7_9ARCH</name>
<proteinExistence type="predicted"/>
<sequence length="223" mass="26180">MIIEKKAKHIVDKVRKTFDEWAQNGRAELMEKEHGTNVSKFLEKISFEKPFSFLDVGCGNGWVVRKISSNPKCTKSVGIDKSKKMILQAKKNKIRSIEQYIHTDIESWKYRGKFDFVFSMESLYYAHSIDVALEKIYKLLKPGGVFFCGTDFYTDNKATAHWAKMMKLQMHLLSKKEWKELFQNAGFKTKTKQVKDKNHRKKWKQDFGTLFIVGEKPKKEYSN</sequence>
<gene>
    <name evidence="1" type="ORF">H2B05_06975</name>
</gene>
<dbReference type="Proteomes" id="UP000526786">
    <property type="component" value="Unassembled WGS sequence"/>
</dbReference>
<evidence type="ECO:0000313" key="2">
    <source>
        <dbReference type="Proteomes" id="UP000526786"/>
    </source>
</evidence>